<dbReference type="PROSITE" id="PS50004">
    <property type="entry name" value="C2"/>
    <property type="match status" value="1"/>
</dbReference>
<proteinExistence type="predicted"/>
<dbReference type="InterPro" id="IPR035892">
    <property type="entry name" value="C2_domain_sf"/>
</dbReference>
<dbReference type="SUPFAM" id="SSF49562">
    <property type="entry name" value="C2 domain (Calcium/lipid-binding domain, CaLB)"/>
    <property type="match status" value="1"/>
</dbReference>
<dbReference type="Gene3D" id="2.60.40.150">
    <property type="entry name" value="C2 domain"/>
    <property type="match status" value="1"/>
</dbReference>
<accession>A0AAV3ZRM9</accession>
<evidence type="ECO:0000313" key="3">
    <source>
        <dbReference type="Proteomes" id="UP000735302"/>
    </source>
</evidence>
<gene>
    <name evidence="2" type="ORF">PoB_002382200</name>
</gene>
<sequence length="138" mass="15738">MRLSHYTKTVENVEDSVVFDEMFEWPVARPIEAEEMIDIQIFNFNKYLSNRLVGTFRMILQQLIEVGNVKISDCLLDTNNVVMRVISGVYALRQARGCGVARTRARKVSGEFRAGDAIYCAINDLEMSALIARIQKQC</sequence>
<dbReference type="InterPro" id="IPR000008">
    <property type="entry name" value="C2_dom"/>
</dbReference>
<feature type="domain" description="C2" evidence="1">
    <location>
        <begin position="1"/>
        <end position="75"/>
    </location>
</feature>
<evidence type="ECO:0000313" key="2">
    <source>
        <dbReference type="EMBL" id="GFN97316.1"/>
    </source>
</evidence>
<name>A0AAV3ZRM9_9GAST</name>
<dbReference type="AlphaFoldDB" id="A0AAV3ZRM9"/>
<comment type="caution">
    <text evidence="2">The sequence shown here is derived from an EMBL/GenBank/DDBJ whole genome shotgun (WGS) entry which is preliminary data.</text>
</comment>
<protein>
    <submittedName>
        <fullName evidence="2">Otoferlin</fullName>
    </submittedName>
</protein>
<evidence type="ECO:0000259" key="1">
    <source>
        <dbReference type="PROSITE" id="PS50004"/>
    </source>
</evidence>
<reference evidence="2 3" key="1">
    <citation type="journal article" date="2021" name="Elife">
        <title>Chloroplast acquisition without the gene transfer in kleptoplastic sea slugs, Plakobranchus ocellatus.</title>
        <authorList>
            <person name="Maeda T."/>
            <person name="Takahashi S."/>
            <person name="Yoshida T."/>
            <person name="Shimamura S."/>
            <person name="Takaki Y."/>
            <person name="Nagai Y."/>
            <person name="Toyoda A."/>
            <person name="Suzuki Y."/>
            <person name="Arimoto A."/>
            <person name="Ishii H."/>
            <person name="Satoh N."/>
            <person name="Nishiyama T."/>
            <person name="Hasebe M."/>
            <person name="Maruyama T."/>
            <person name="Minagawa J."/>
            <person name="Obokata J."/>
            <person name="Shigenobu S."/>
        </authorList>
    </citation>
    <scope>NUCLEOTIDE SEQUENCE [LARGE SCALE GENOMIC DNA]</scope>
</reference>
<dbReference type="Proteomes" id="UP000735302">
    <property type="component" value="Unassembled WGS sequence"/>
</dbReference>
<dbReference type="EMBL" id="BLXT01002742">
    <property type="protein sequence ID" value="GFN97316.1"/>
    <property type="molecule type" value="Genomic_DNA"/>
</dbReference>
<keyword evidence="3" id="KW-1185">Reference proteome</keyword>
<organism evidence="2 3">
    <name type="scientific">Plakobranchus ocellatus</name>
    <dbReference type="NCBI Taxonomy" id="259542"/>
    <lineage>
        <taxon>Eukaryota</taxon>
        <taxon>Metazoa</taxon>
        <taxon>Spiralia</taxon>
        <taxon>Lophotrochozoa</taxon>
        <taxon>Mollusca</taxon>
        <taxon>Gastropoda</taxon>
        <taxon>Heterobranchia</taxon>
        <taxon>Euthyneura</taxon>
        <taxon>Panpulmonata</taxon>
        <taxon>Sacoglossa</taxon>
        <taxon>Placobranchoidea</taxon>
        <taxon>Plakobranchidae</taxon>
        <taxon>Plakobranchus</taxon>
    </lineage>
</organism>